<dbReference type="InterPro" id="IPR041657">
    <property type="entry name" value="HTH_17"/>
</dbReference>
<dbReference type="NCBIfam" id="TIGR01764">
    <property type="entry name" value="excise"/>
    <property type="match status" value="1"/>
</dbReference>
<name>A0ABS1CAZ8_9FIRM</name>
<proteinExistence type="predicted"/>
<reference evidence="2 3" key="1">
    <citation type="submission" date="2020-09" db="EMBL/GenBank/DDBJ databases">
        <title>Parvimonas S3374 sp. nov.</title>
        <authorList>
            <person name="Buhl M."/>
        </authorList>
    </citation>
    <scope>NUCLEOTIDE SEQUENCE [LARGE SCALE GENOMIC DNA]</scope>
    <source>
        <strain evidence="2 3">S3374</strain>
    </source>
</reference>
<evidence type="ECO:0000313" key="2">
    <source>
        <dbReference type="EMBL" id="MBK1469283.1"/>
    </source>
</evidence>
<dbReference type="InterPro" id="IPR009061">
    <property type="entry name" value="DNA-bd_dom_put_sf"/>
</dbReference>
<feature type="domain" description="Helix-turn-helix" evidence="1">
    <location>
        <begin position="5"/>
        <end position="49"/>
    </location>
</feature>
<dbReference type="EMBL" id="JACVDA010000047">
    <property type="protein sequence ID" value="MBK1469283.1"/>
    <property type="molecule type" value="Genomic_DNA"/>
</dbReference>
<accession>A0ABS1CAZ8</accession>
<comment type="caution">
    <text evidence="2">The sequence shown here is derived from an EMBL/GenBank/DDBJ whole genome shotgun (WGS) entry which is preliminary data.</text>
</comment>
<protein>
    <submittedName>
        <fullName evidence="2">Helix-turn-helix domain-containing protein</fullName>
    </submittedName>
</protein>
<dbReference type="Pfam" id="PF12728">
    <property type="entry name" value="HTH_17"/>
    <property type="match status" value="1"/>
</dbReference>
<dbReference type="RefSeq" id="WP_201276078.1">
    <property type="nucleotide sequence ID" value="NZ_JACVDA010000047.1"/>
</dbReference>
<sequence>MGTCEEIANKYNITVGTVRQWIKLKKLKAYKLGRSYKIKVKDIEEFEKNNATM</sequence>
<organism evidence="2 3">
    <name type="scientific">Parvimonas parva</name>
    <dbReference type="NCBI Taxonomy" id="2769485"/>
    <lineage>
        <taxon>Bacteria</taxon>
        <taxon>Bacillati</taxon>
        <taxon>Bacillota</taxon>
        <taxon>Tissierellia</taxon>
        <taxon>Tissierellales</taxon>
        <taxon>Peptoniphilaceae</taxon>
        <taxon>Parvimonas</taxon>
    </lineage>
</organism>
<dbReference type="Proteomes" id="UP000823123">
    <property type="component" value="Unassembled WGS sequence"/>
</dbReference>
<gene>
    <name evidence="2" type="ORF">IBJ83_08315</name>
</gene>
<evidence type="ECO:0000313" key="3">
    <source>
        <dbReference type="Proteomes" id="UP000823123"/>
    </source>
</evidence>
<keyword evidence="3" id="KW-1185">Reference proteome</keyword>
<dbReference type="SUPFAM" id="SSF46955">
    <property type="entry name" value="Putative DNA-binding domain"/>
    <property type="match status" value="1"/>
</dbReference>
<evidence type="ECO:0000259" key="1">
    <source>
        <dbReference type="Pfam" id="PF12728"/>
    </source>
</evidence>
<dbReference type="InterPro" id="IPR010093">
    <property type="entry name" value="SinI_DNA-bd"/>
</dbReference>